<protein>
    <submittedName>
        <fullName evidence="1">Uncharacterized protein</fullName>
    </submittedName>
</protein>
<accession>A0ACC1T807</accession>
<gene>
    <name evidence="1" type="ORF">NM688_g2660</name>
</gene>
<proteinExistence type="predicted"/>
<sequence length="1006" mass="114106">MSAHSRLASVKSWFGSLGKRFKKASVERLDCRCTGMHFLRRSIIYNVLSVVTLFSSSDPNSSTANLFDEGAVVPAALAVGSLAERYRKWKEWYDARAARESPQDVVIYSDEVLRENSNLDVPLQVKHTTTEAVISKLNEVLGTSYSSDIPGLAALLERCIERRYDFGTAFGRLRSFWFDDVVPPREGHAEGESHKSLADFTGVMKVLDEREREDSENRVRAVDRERNMIIDAHIRPRRIWDLYSNRVIPMCAVKESSLEHCGGIWAISHSWVKVKRRRNVDTPINGHEWLVPLPDDITLDRVRVELLNLGAVYAWLDLLCLRQEDVQKIEKEEIRKEEWELDVPMIGSVYIENPHIVTYLSGLGRPLKERGTGDERHWMNRAWTLQEGSSRTLIGGMTSHSHFPTDANMEFQISQDRFYTRLGREVNAANDPFATLFSTLEAMLDRKATHEIDRIYGLASILPRSESRGLSLYSRGEDTPATHEKAWSDLIVNLDGDLRLQFAFLYPTPGDGGVLWKPSWKQLAAKTVPLVPLAIFENRLSVLNSTVREDGTLTLSAFLVKNCLIQSLAEPDGKKYCRRGELTVIGVDGKSIDDEYPFAVEAHHQELISADRSYVLAAPRNDSGFPHWYWIVGIEVAPGSIRKITVLTIDSWYKFDKLQAWNIGTEAEITLLCILLELRNPLSEKPEFHSYGRIWWTLYRAAHMGGEGLALRRREWFVPIPRDMDLDRLRIELLNLGAEFAWLDVLCLKQEDTSSLQPENLQAEDKRTEEWKLDVPTIGGIYRGNAHIVTYLSGLGRQFEIGDTQNERHWIKRAWTLQEGSTTTLFGGMTDRSPLPPNSRESQAISDGQRDVQRYYSQLCMALNAGHNMYGDLFPALEAMLGRQATYQVDKVAGLTYILLSLPEESPSASFPVYVRGGNDPATLESAWSDLIKRMHDYHRVQLAFLYPAPGIGASSWRPSWNQLQAAEAQLPVASHIYLPEGIFFGGVRRGGILPPGEAHRRGRRL</sequence>
<comment type="caution">
    <text evidence="1">The sequence shown here is derived from an EMBL/GenBank/DDBJ whole genome shotgun (WGS) entry which is preliminary data.</text>
</comment>
<keyword evidence="2" id="KW-1185">Reference proteome</keyword>
<name>A0ACC1T807_9APHY</name>
<reference evidence="1" key="1">
    <citation type="submission" date="2022-07" db="EMBL/GenBank/DDBJ databases">
        <title>Genome Sequence of Phlebia brevispora.</title>
        <authorList>
            <person name="Buettner E."/>
        </authorList>
    </citation>
    <scope>NUCLEOTIDE SEQUENCE</scope>
    <source>
        <strain evidence="1">MPL23</strain>
    </source>
</reference>
<organism evidence="1 2">
    <name type="scientific">Phlebia brevispora</name>
    <dbReference type="NCBI Taxonomy" id="194682"/>
    <lineage>
        <taxon>Eukaryota</taxon>
        <taxon>Fungi</taxon>
        <taxon>Dikarya</taxon>
        <taxon>Basidiomycota</taxon>
        <taxon>Agaricomycotina</taxon>
        <taxon>Agaricomycetes</taxon>
        <taxon>Polyporales</taxon>
        <taxon>Meruliaceae</taxon>
        <taxon>Phlebia</taxon>
    </lineage>
</organism>
<dbReference type="Proteomes" id="UP001148662">
    <property type="component" value="Unassembled WGS sequence"/>
</dbReference>
<evidence type="ECO:0000313" key="1">
    <source>
        <dbReference type="EMBL" id="KAJ3555295.1"/>
    </source>
</evidence>
<evidence type="ECO:0000313" key="2">
    <source>
        <dbReference type="Proteomes" id="UP001148662"/>
    </source>
</evidence>
<dbReference type="EMBL" id="JANHOG010000344">
    <property type="protein sequence ID" value="KAJ3555295.1"/>
    <property type="molecule type" value="Genomic_DNA"/>
</dbReference>